<name>A0ABS8QAJ6_9BURK</name>
<organism evidence="6 7">
    <name type="scientific">Massilia phyllostachyos</name>
    <dbReference type="NCBI Taxonomy" id="2898585"/>
    <lineage>
        <taxon>Bacteria</taxon>
        <taxon>Pseudomonadati</taxon>
        <taxon>Pseudomonadota</taxon>
        <taxon>Betaproteobacteria</taxon>
        <taxon>Burkholderiales</taxon>
        <taxon>Oxalobacteraceae</taxon>
        <taxon>Telluria group</taxon>
        <taxon>Massilia</taxon>
    </lineage>
</organism>
<keyword evidence="3" id="KW-0238">DNA-binding</keyword>
<comment type="similarity">
    <text evidence="1">Belongs to the LysR transcriptional regulatory family.</text>
</comment>
<dbReference type="InterPro" id="IPR037402">
    <property type="entry name" value="YidZ_PBP2"/>
</dbReference>
<dbReference type="Pfam" id="PF03466">
    <property type="entry name" value="LysR_substrate"/>
    <property type="match status" value="1"/>
</dbReference>
<feature type="domain" description="HTH lysR-type" evidence="5">
    <location>
        <begin position="12"/>
        <end position="69"/>
    </location>
</feature>
<dbReference type="EMBL" id="JAJNOC010000008">
    <property type="protein sequence ID" value="MCD2518619.1"/>
    <property type="molecule type" value="Genomic_DNA"/>
</dbReference>
<keyword evidence="7" id="KW-1185">Reference proteome</keyword>
<dbReference type="SUPFAM" id="SSF46785">
    <property type="entry name" value="Winged helix' DNA-binding domain"/>
    <property type="match status" value="1"/>
</dbReference>
<dbReference type="InterPro" id="IPR005119">
    <property type="entry name" value="LysR_subst-bd"/>
</dbReference>
<evidence type="ECO:0000256" key="2">
    <source>
        <dbReference type="ARBA" id="ARBA00023015"/>
    </source>
</evidence>
<evidence type="ECO:0000256" key="3">
    <source>
        <dbReference type="ARBA" id="ARBA00023125"/>
    </source>
</evidence>
<dbReference type="InterPro" id="IPR000847">
    <property type="entry name" value="LysR_HTH_N"/>
</dbReference>
<dbReference type="SUPFAM" id="SSF53850">
    <property type="entry name" value="Periplasmic binding protein-like II"/>
    <property type="match status" value="1"/>
</dbReference>
<dbReference type="RefSeq" id="WP_231059904.1">
    <property type="nucleotide sequence ID" value="NZ_JAJNOC010000008.1"/>
</dbReference>
<keyword evidence="2" id="KW-0805">Transcription regulation</keyword>
<dbReference type="PANTHER" id="PTHR30118">
    <property type="entry name" value="HTH-TYPE TRANSCRIPTIONAL REGULATOR LEUO-RELATED"/>
    <property type="match status" value="1"/>
</dbReference>
<protein>
    <submittedName>
        <fullName evidence="6">LysR family transcriptional regulator</fullName>
    </submittedName>
</protein>
<dbReference type="PRINTS" id="PR00039">
    <property type="entry name" value="HTHLYSR"/>
</dbReference>
<dbReference type="InterPro" id="IPR050389">
    <property type="entry name" value="LysR-type_TF"/>
</dbReference>
<sequence length="305" mass="33553">MEPVDHFNLRTFDLNLLLAFDALMQELSVTRAAGRLKIQQPAMSHALANLRLVFDDPLFVRSGHAMEATPRARALHEVIHPLLVQAQQALVANTGFDPGREQRTFRLGINGQQEAILLPAVIAHVARHAPNVRIQSVSVGDQPLQAVLDEDRLDVVIAHCSDSVPRLRREKLYREQYVCCFHPLLLGCAAPIGQAEYLAAMHGIVASGIDVSGFLGYLFQHAPGRPQIALSAHNVTTLLAAASSTPLVASLHGRLAARYASLFGLAVSPIPFPVDELEIDMFWHPRSDKDAALNWFRQLLRSCLP</sequence>
<keyword evidence="4" id="KW-0804">Transcription</keyword>
<proteinExistence type="inferred from homology"/>
<dbReference type="PROSITE" id="PS50931">
    <property type="entry name" value="HTH_LYSR"/>
    <property type="match status" value="1"/>
</dbReference>
<evidence type="ECO:0000313" key="7">
    <source>
        <dbReference type="Proteomes" id="UP001179361"/>
    </source>
</evidence>
<dbReference type="Pfam" id="PF00126">
    <property type="entry name" value="HTH_1"/>
    <property type="match status" value="1"/>
</dbReference>
<dbReference type="Proteomes" id="UP001179361">
    <property type="component" value="Unassembled WGS sequence"/>
</dbReference>
<evidence type="ECO:0000259" key="5">
    <source>
        <dbReference type="PROSITE" id="PS50931"/>
    </source>
</evidence>
<dbReference type="InterPro" id="IPR036388">
    <property type="entry name" value="WH-like_DNA-bd_sf"/>
</dbReference>
<comment type="caution">
    <text evidence="6">The sequence shown here is derived from an EMBL/GenBank/DDBJ whole genome shotgun (WGS) entry which is preliminary data.</text>
</comment>
<evidence type="ECO:0000256" key="4">
    <source>
        <dbReference type="ARBA" id="ARBA00023163"/>
    </source>
</evidence>
<evidence type="ECO:0000313" key="6">
    <source>
        <dbReference type="EMBL" id="MCD2518619.1"/>
    </source>
</evidence>
<gene>
    <name evidence="6" type="ORF">LQ564_20175</name>
</gene>
<dbReference type="CDD" id="cd08417">
    <property type="entry name" value="PBP2_Nitroaromatics_like"/>
    <property type="match status" value="1"/>
</dbReference>
<evidence type="ECO:0000256" key="1">
    <source>
        <dbReference type="ARBA" id="ARBA00009437"/>
    </source>
</evidence>
<dbReference type="PANTHER" id="PTHR30118:SF6">
    <property type="entry name" value="HTH-TYPE TRANSCRIPTIONAL REGULATOR LEUO"/>
    <property type="match status" value="1"/>
</dbReference>
<reference evidence="6" key="1">
    <citation type="submission" date="2021-11" db="EMBL/GenBank/DDBJ databases">
        <title>The complete genome of Massilia sp sp. G4R7.</title>
        <authorList>
            <person name="Liu L."/>
            <person name="Yue J."/>
            <person name="Yuan J."/>
            <person name="Yang F."/>
            <person name="Li L."/>
        </authorList>
    </citation>
    <scope>NUCLEOTIDE SEQUENCE</scope>
    <source>
        <strain evidence="6">G4R7</strain>
    </source>
</reference>
<dbReference type="InterPro" id="IPR036390">
    <property type="entry name" value="WH_DNA-bd_sf"/>
</dbReference>
<accession>A0ABS8QAJ6</accession>
<dbReference type="Gene3D" id="3.40.190.10">
    <property type="entry name" value="Periplasmic binding protein-like II"/>
    <property type="match status" value="2"/>
</dbReference>
<dbReference type="Gene3D" id="1.10.10.10">
    <property type="entry name" value="Winged helix-like DNA-binding domain superfamily/Winged helix DNA-binding domain"/>
    <property type="match status" value="1"/>
</dbReference>